<keyword evidence="9" id="KW-0560">Oxidoreductase</keyword>
<evidence type="ECO:0000256" key="3">
    <source>
        <dbReference type="ARBA" id="ARBA00022630"/>
    </source>
</evidence>
<keyword evidence="16" id="KW-1185">Reference proteome</keyword>
<dbReference type="Gene3D" id="2.40.30.10">
    <property type="entry name" value="Translation factors"/>
    <property type="match status" value="1"/>
</dbReference>
<dbReference type="InterPro" id="IPR017938">
    <property type="entry name" value="Riboflavin_synthase-like_b-brl"/>
</dbReference>
<feature type="transmembrane region" description="Helical" evidence="13">
    <location>
        <begin position="185"/>
        <end position="205"/>
    </location>
</feature>
<reference evidence="15 16" key="1">
    <citation type="submission" date="2023-03" db="EMBL/GenBank/DDBJ databases">
        <title>MT1 and MT2 Draft Genomes of Novel Species.</title>
        <authorList>
            <person name="Venkateswaran K."/>
        </authorList>
    </citation>
    <scope>NUCLEOTIDE SEQUENCE [LARGE SCALE GENOMIC DNA]</scope>
    <source>
        <strain evidence="15 16">IF8SW-P5</strain>
    </source>
</reference>
<comment type="subcellular location">
    <subcellularLocation>
        <location evidence="2">Membrane</location>
        <topology evidence="2">Multi-pass membrane protein</topology>
    </subcellularLocation>
</comment>
<dbReference type="InterPro" id="IPR013130">
    <property type="entry name" value="Fe3_Rdtase_TM_dom"/>
</dbReference>
<dbReference type="RefSeq" id="WP_282502679.1">
    <property type="nucleotide sequence ID" value="NZ_JAROCE010000005.1"/>
</dbReference>
<comment type="caution">
    <text evidence="15">The sequence shown here is derived from an EMBL/GenBank/DDBJ whole genome shotgun (WGS) entry which is preliminary data.</text>
</comment>
<keyword evidence="8 13" id="KW-1133">Transmembrane helix</keyword>
<keyword evidence="6" id="KW-0479">Metal-binding</keyword>
<evidence type="ECO:0000256" key="5">
    <source>
        <dbReference type="ARBA" id="ARBA00022714"/>
    </source>
</evidence>
<feature type="transmembrane region" description="Helical" evidence="13">
    <location>
        <begin position="82"/>
        <end position="103"/>
    </location>
</feature>
<dbReference type="InterPro" id="IPR039261">
    <property type="entry name" value="FNR_nucleotide-bd"/>
</dbReference>
<dbReference type="InterPro" id="IPR017927">
    <property type="entry name" value="FAD-bd_FR_type"/>
</dbReference>
<dbReference type="Pfam" id="PF01794">
    <property type="entry name" value="Ferric_reduct"/>
    <property type="match status" value="1"/>
</dbReference>
<feature type="transmembrane region" description="Helical" evidence="13">
    <location>
        <begin position="7"/>
        <end position="25"/>
    </location>
</feature>
<evidence type="ECO:0000256" key="12">
    <source>
        <dbReference type="ARBA" id="ARBA00023136"/>
    </source>
</evidence>
<evidence type="ECO:0000256" key="2">
    <source>
        <dbReference type="ARBA" id="ARBA00004141"/>
    </source>
</evidence>
<keyword evidence="11" id="KW-0411">Iron-sulfur</keyword>
<name>A0ABW9GIT2_9MICO</name>
<dbReference type="Gene3D" id="3.40.50.80">
    <property type="entry name" value="Nucleotide-binding domain of ferredoxin-NADP reductase (FNR) module"/>
    <property type="match status" value="1"/>
</dbReference>
<evidence type="ECO:0000256" key="7">
    <source>
        <dbReference type="ARBA" id="ARBA00022827"/>
    </source>
</evidence>
<dbReference type="PANTHER" id="PTHR47354:SF8">
    <property type="entry name" value="1,2-PHENYLACETYL-COA EPOXIDASE, SUBUNIT E"/>
    <property type="match status" value="1"/>
</dbReference>
<sequence length="443" mass="47413">MRAADLMVVAVWLSVAVAISLWLAYGGMNQVTDPASAITALGIVTGLVGTDLILVMLVLAARIPAIDRVFGQDKAMALHRRLGKPALSLILAHAALLTVGYAMSDGSNVVAETIGFLQSKDLLLAYLGFGLLVAVVVTSLVAVRRRFSYEAWHLIHLLSYLAVLVAVPHQLSAGGVLAEGTGQRVYWLALYVLAFGSIGVFRFLVPMIRSARHGIRVAGVEQVAPGVVSLHLTGRNLDRLHTAGGQYAIWRFWTGATWWHAHPISFSAVPTATTARITVRDLGRGSAAIGRVRPGARVSIEGPYGVFTDAHRVAPKLAVVAAGIGITPIRSLLEHSPLSPGEATVVLRGTDSTQSYLWSEIGALPSMRGNTVYTMLGARPPGLATWMSAEALSRGVTITSAFPDLLRSDLYVCGPQAWTDLVIRDARAAGLREAQIHVERFDW</sequence>
<dbReference type="PROSITE" id="PS51384">
    <property type="entry name" value="FAD_FR"/>
    <property type="match status" value="1"/>
</dbReference>
<keyword evidence="7" id="KW-0274">FAD</keyword>
<protein>
    <submittedName>
        <fullName evidence="15">Ferredoxin reductase family protein</fullName>
    </submittedName>
</protein>
<keyword evidence="5" id="KW-0001">2Fe-2S</keyword>
<dbReference type="PANTHER" id="PTHR47354">
    <property type="entry name" value="NADH OXIDOREDUCTASE HCR"/>
    <property type="match status" value="1"/>
</dbReference>
<evidence type="ECO:0000256" key="8">
    <source>
        <dbReference type="ARBA" id="ARBA00022989"/>
    </source>
</evidence>
<evidence type="ECO:0000256" key="11">
    <source>
        <dbReference type="ARBA" id="ARBA00023014"/>
    </source>
</evidence>
<keyword evidence="10" id="KW-0408">Iron</keyword>
<evidence type="ECO:0000256" key="9">
    <source>
        <dbReference type="ARBA" id="ARBA00023002"/>
    </source>
</evidence>
<keyword evidence="12 13" id="KW-0472">Membrane</keyword>
<evidence type="ECO:0000313" key="16">
    <source>
        <dbReference type="Proteomes" id="UP001630303"/>
    </source>
</evidence>
<evidence type="ECO:0000256" key="6">
    <source>
        <dbReference type="ARBA" id="ARBA00022723"/>
    </source>
</evidence>
<dbReference type="Proteomes" id="UP001630303">
    <property type="component" value="Unassembled WGS sequence"/>
</dbReference>
<dbReference type="EMBL" id="JAROCE010000005">
    <property type="protein sequence ID" value="MFM2721671.1"/>
    <property type="molecule type" value="Genomic_DNA"/>
</dbReference>
<feature type="transmembrane region" description="Helical" evidence="13">
    <location>
        <begin position="154"/>
        <end position="173"/>
    </location>
</feature>
<accession>A0ABW9GIT2</accession>
<evidence type="ECO:0000256" key="1">
    <source>
        <dbReference type="ARBA" id="ARBA00001974"/>
    </source>
</evidence>
<proteinExistence type="predicted"/>
<dbReference type="SUPFAM" id="SSF63380">
    <property type="entry name" value="Riboflavin synthase domain-like"/>
    <property type="match status" value="1"/>
</dbReference>
<keyword evidence="3" id="KW-0285">Flavoprotein</keyword>
<feature type="transmembrane region" description="Helical" evidence="13">
    <location>
        <begin position="37"/>
        <end position="61"/>
    </location>
</feature>
<evidence type="ECO:0000256" key="13">
    <source>
        <dbReference type="SAM" id="Phobius"/>
    </source>
</evidence>
<feature type="domain" description="FAD-binding FR-type" evidence="14">
    <location>
        <begin position="210"/>
        <end position="310"/>
    </location>
</feature>
<evidence type="ECO:0000256" key="10">
    <source>
        <dbReference type="ARBA" id="ARBA00023004"/>
    </source>
</evidence>
<comment type="cofactor">
    <cofactor evidence="1">
        <name>FAD</name>
        <dbReference type="ChEBI" id="CHEBI:57692"/>
    </cofactor>
</comment>
<feature type="transmembrane region" description="Helical" evidence="13">
    <location>
        <begin position="123"/>
        <end position="142"/>
    </location>
</feature>
<organism evidence="15 16">
    <name type="scientific">Microbacterium mcarthurae</name>
    <dbReference type="NCBI Taxonomy" id="3035918"/>
    <lineage>
        <taxon>Bacteria</taxon>
        <taxon>Bacillati</taxon>
        <taxon>Actinomycetota</taxon>
        <taxon>Actinomycetes</taxon>
        <taxon>Micrococcales</taxon>
        <taxon>Microbacteriaceae</taxon>
        <taxon>Microbacterium</taxon>
    </lineage>
</organism>
<evidence type="ECO:0000256" key="4">
    <source>
        <dbReference type="ARBA" id="ARBA00022692"/>
    </source>
</evidence>
<dbReference type="InterPro" id="IPR050415">
    <property type="entry name" value="MRET"/>
</dbReference>
<dbReference type="SUPFAM" id="SSF52343">
    <property type="entry name" value="Ferredoxin reductase-like, C-terminal NADP-linked domain"/>
    <property type="match status" value="1"/>
</dbReference>
<evidence type="ECO:0000259" key="14">
    <source>
        <dbReference type="PROSITE" id="PS51384"/>
    </source>
</evidence>
<gene>
    <name evidence="15" type="ORF">P5G46_14215</name>
</gene>
<keyword evidence="4 13" id="KW-0812">Transmembrane</keyword>
<evidence type="ECO:0000313" key="15">
    <source>
        <dbReference type="EMBL" id="MFM2721671.1"/>
    </source>
</evidence>